<protein>
    <submittedName>
        <fullName evidence="1">Uncharacterized protein</fullName>
    </submittedName>
</protein>
<evidence type="ECO:0000313" key="1">
    <source>
        <dbReference type="EMBL" id="MCL6283614.1"/>
    </source>
</evidence>
<accession>A0ABT0Q160</accession>
<evidence type="ECO:0000313" key="2">
    <source>
        <dbReference type="Proteomes" id="UP001203880"/>
    </source>
</evidence>
<sequence length="241" mass="27768">MDLKSYHLHIGAPGVFVNVVRTLFKDAGNLRNPSVAFRFAKVIEKWNIIRNSSNYAVTPKDLDFDGPMFMSIPQLAFKNLPVDENYTIDVAREHLSQLVIPASDFPIQVYFFICNPLFLIDASESSKVSELNILDFSWFSYVNLIENSLGNKYNLMVFDVHDCIRNTDIIDGCFFETEVVSDPNNPLRMKLQTLLRRATDKRMRSLRQTIEDFDDVSARVSSKYALEKRLLWETGFLLTGY</sequence>
<dbReference type="Proteomes" id="UP001203880">
    <property type="component" value="Unassembled WGS sequence"/>
</dbReference>
<proteinExistence type="predicted"/>
<organism evidence="1 2">
    <name type="scientific">Ruegeria spongiae</name>
    <dbReference type="NCBI Taxonomy" id="2942209"/>
    <lineage>
        <taxon>Bacteria</taxon>
        <taxon>Pseudomonadati</taxon>
        <taxon>Pseudomonadota</taxon>
        <taxon>Alphaproteobacteria</taxon>
        <taxon>Rhodobacterales</taxon>
        <taxon>Roseobacteraceae</taxon>
        <taxon>Ruegeria</taxon>
    </lineage>
</organism>
<comment type="caution">
    <text evidence="1">The sequence shown here is derived from an EMBL/GenBank/DDBJ whole genome shotgun (WGS) entry which is preliminary data.</text>
</comment>
<dbReference type="EMBL" id="JAMFMB010000009">
    <property type="protein sequence ID" value="MCL6283614.1"/>
    <property type="molecule type" value="Genomic_DNA"/>
</dbReference>
<keyword evidence="2" id="KW-1185">Reference proteome</keyword>
<name>A0ABT0Q160_9RHOB</name>
<dbReference type="RefSeq" id="WP_249708994.1">
    <property type="nucleotide sequence ID" value="NZ_JAMFMB010000009.1"/>
</dbReference>
<gene>
    <name evidence="1" type="ORF">M3P21_08700</name>
</gene>
<reference evidence="1" key="1">
    <citation type="submission" date="2022-05" db="EMBL/GenBank/DDBJ databases">
        <authorList>
            <person name="Park J.-S."/>
        </authorList>
    </citation>
    <scope>NUCLEOTIDE SEQUENCE</scope>
    <source>
        <strain evidence="1">2012CJ41-6</strain>
    </source>
</reference>